<evidence type="ECO:0000313" key="4">
    <source>
        <dbReference type="EMBL" id="MTW10028.1"/>
    </source>
</evidence>
<accession>A0A6L6QBY7</accession>
<organism evidence="4 5">
    <name type="scientific">Massilia eburnea</name>
    <dbReference type="NCBI Taxonomy" id="1776165"/>
    <lineage>
        <taxon>Bacteria</taxon>
        <taxon>Pseudomonadati</taxon>
        <taxon>Pseudomonadota</taxon>
        <taxon>Betaproteobacteria</taxon>
        <taxon>Burkholderiales</taxon>
        <taxon>Oxalobacteraceae</taxon>
        <taxon>Telluria group</taxon>
        <taxon>Massilia</taxon>
    </lineage>
</organism>
<dbReference type="InterPro" id="IPR036866">
    <property type="entry name" value="RibonucZ/Hydroxyglut_hydro"/>
</dbReference>
<feature type="domain" description="Beta-Casp" evidence="3">
    <location>
        <begin position="247"/>
        <end position="367"/>
    </location>
</feature>
<dbReference type="EMBL" id="WNKX01000003">
    <property type="protein sequence ID" value="MTW10028.1"/>
    <property type="molecule type" value="Genomic_DNA"/>
</dbReference>
<dbReference type="Pfam" id="PF10996">
    <property type="entry name" value="Beta-Casp"/>
    <property type="match status" value="1"/>
</dbReference>
<dbReference type="GO" id="GO:0004521">
    <property type="term" value="F:RNA endonuclease activity"/>
    <property type="evidence" value="ECO:0007669"/>
    <property type="project" value="TreeGrafter"/>
</dbReference>
<dbReference type="AlphaFoldDB" id="A0A6L6QBY7"/>
<evidence type="ECO:0000256" key="1">
    <source>
        <dbReference type="ARBA" id="ARBA00022801"/>
    </source>
</evidence>
<dbReference type="RefSeq" id="WP_155452976.1">
    <property type="nucleotide sequence ID" value="NZ_WNKX01000003.1"/>
</dbReference>
<dbReference type="PANTHER" id="PTHR11203:SF37">
    <property type="entry name" value="INTEGRATOR COMPLEX SUBUNIT 11"/>
    <property type="match status" value="1"/>
</dbReference>
<evidence type="ECO:0000259" key="3">
    <source>
        <dbReference type="SMART" id="SM01027"/>
    </source>
</evidence>
<dbReference type="SUPFAM" id="SSF56281">
    <property type="entry name" value="Metallo-hydrolase/oxidoreductase"/>
    <property type="match status" value="1"/>
</dbReference>
<gene>
    <name evidence="4" type="ORF">GM658_05390</name>
</gene>
<dbReference type="InterPro" id="IPR001279">
    <property type="entry name" value="Metallo-B-lactamas"/>
</dbReference>
<dbReference type="InterPro" id="IPR011108">
    <property type="entry name" value="RMMBL"/>
</dbReference>
<keyword evidence="1 4" id="KW-0378">Hydrolase</keyword>
<sequence length="453" mass="49812">MDIQFLGATGTVTGSKYLVAVDGLRVLVDCGLFQGYKTLRLRNWEPLPVSPATLDAVVLTHAHLDHSGYLPLLVRDGFRGKVYCTAATRDLCHLLLPDSGRLLEEEAGYANRHATSKHTPALPLYSEADAVRALRTLVPVDFGHVLKLSHDLSIEFRRAGHILGAAMLRIQHQGQVLTFSGDLGRLHDPLMMPPAPIEETDYLVLESTYGDRCHAADDPIATLGKLIRDTTAHGGVVIIPSFAVGRAQEVLYYIHQLKQRGEIPSVLPVYLNSPMATEATAIFQRHRHDHLLSAKETDAVCHAARIVTTVEESIALNRSRAPKVIIAASGMATGGRVLHHLAAFAPDARNTIVFAGFQAGGTRGAALVGGAPNIKIFGEYVPVRAKVVQMDNLSAHADQQEILTWLGNFKRPPRMTYLTHGEPSAADALRLRIEERYKWPCRVPQYRDREDLR</sequence>
<dbReference type="CDD" id="cd16295">
    <property type="entry name" value="TTHA0252-CPSF-like_MBL-fold"/>
    <property type="match status" value="1"/>
</dbReference>
<proteinExistence type="predicted"/>
<dbReference type="SMART" id="SM01027">
    <property type="entry name" value="Beta-Casp"/>
    <property type="match status" value="1"/>
</dbReference>
<dbReference type="Proteomes" id="UP000472320">
    <property type="component" value="Unassembled WGS sequence"/>
</dbReference>
<dbReference type="InterPro" id="IPR050698">
    <property type="entry name" value="MBL"/>
</dbReference>
<dbReference type="GO" id="GO:0016787">
    <property type="term" value="F:hydrolase activity"/>
    <property type="evidence" value="ECO:0007669"/>
    <property type="project" value="UniProtKB-KW"/>
</dbReference>
<dbReference type="Gene3D" id="3.40.50.10890">
    <property type="match status" value="1"/>
</dbReference>
<keyword evidence="5" id="KW-1185">Reference proteome</keyword>
<evidence type="ECO:0000259" key="2">
    <source>
        <dbReference type="SMART" id="SM00849"/>
    </source>
</evidence>
<dbReference type="OrthoDB" id="9803916at2"/>
<dbReference type="Gene3D" id="3.60.15.10">
    <property type="entry name" value="Ribonuclease Z/Hydroxyacylglutathione hydrolase-like"/>
    <property type="match status" value="1"/>
</dbReference>
<dbReference type="Pfam" id="PF07521">
    <property type="entry name" value="RMMBL"/>
    <property type="match status" value="1"/>
</dbReference>
<comment type="caution">
    <text evidence="4">The sequence shown here is derived from an EMBL/GenBank/DDBJ whole genome shotgun (WGS) entry which is preliminary data.</text>
</comment>
<reference evidence="4 5" key="1">
    <citation type="submission" date="2019-11" db="EMBL/GenBank/DDBJ databases">
        <title>Type strains purchased from KCTC, JCM and DSMZ.</title>
        <authorList>
            <person name="Lu H."/>
        </authorList>
    </citation>
    <scope>NUCLEOTIDE SEQUENCE [LARGE SCALE GENOMIC DNA]</scope>
    <source>
        <strain evidence="4 5">JCM 31587</strain>
    </source>
</reference>
<dbReference type="PANTHER" id="PTHR11203">
    <property type="entry name" value="CLEAVAGE AND POLYADENYLATION SPECIFICITY FACTOR FAMILY MEMBER"/>
    <property type="match status" value="1"/>
</dbReference>
<evidence type="ECO:0000313" key="5">
    <source>
        <dbReference type="Proteomes" id="UP000472320"/>
    </source>
</evidence>
<protein>
    <submittedName>
        <fullName evidence="4">MBL fold metallo-hydrolase</fullName>
    </submittedName>
</protein>
<dbReference type="InterPro" id="IPR022712">
    <property type="entry name" value="Beta_Casp"/>
</dbReference>
<feature type="domain" description="Metallo-beta-lactamase" evidence="2">
    <location>
        <begin position="13"/>
        <end position="242"/>
    </location>
</feature>
<dbReference type="SMART" id="SM00849">
    <property type="entry name" value="Lactamase_B"/>
    <property type="match status" value="1"/>
</dbReference>
<dbReference type="Pfam" id="PF00753">
    <property type="entry name" value="Lactamase_B"/>
    <property type="match status" value="1"/>
</dbReference>
<name>A0A6L6QBY7_9BURK</name>